<dbReference type="PANTHER" id="PTHR33577:SF9">
    <property type="entry name" value="PEROXIDASE STCC"/>
    <property type="match status" value="1"/>
</dbReference>
<evidence type="ECO:0000256" key="7">
    <source>
        <dbReference type="ARBA" id="ARBA00025795"/>
    </source>
</evidence>
<feature type="domain" description="Heme haloperoxidase family profile" evidence="8">
    <location>
        <begin position="6"/>
        <end position="265"/>
    </location>
</feature>
<evidence type="ECO:0000313" key="9">
    <source>
        <dbReference type="EMBL" id="KAJ6257082.1"/>
    </source>
</evidence>
<evidence type="ECO:0000259" key="8">
    <source>
        <dbReference type="PROSITE" id="PS51405"/>
    </source>
</evidence>
<dbReference type="AlphaFoldDB" id="A0AAD6IVC3"/>
<organism evidence="9 10">
    <name type="scientific">Drechslerella dactyloides</name>
    <name type="common">Nematode-trapping fungus</name>
    <name type="synonym">Arthrobotrys dactyloides</name>
    <dbReference type="NCBI Taxonomy" id="74499"/>
    <lineage>
        <taxon>Eukaryota</taxon>
        <taxon>Fungi</taxon>
        <taxon>Dikarya</taxon>
        <taxon>Ascomycota</taxon>
        <taxon>Pezizomycotina</taxon>
        <taxon>Orbiliomycetes</taxon>
        <taxon>Orbiliales</taxon>
        <taxon>Orbiliaceae</taxon>
        <taxon>Drechslerella</taxon>
    </lineage>
</organism>
<sequence>MDHDIKIGEWRQAEMTDLRSPCPVVNALANHGYIPRDGRNVTSAHFLRAFQDVLGLAPDTAHGLTKPAFLLHLGQPPPPPTADDAPQPHSSSWFPFFNRLPGLPTMDTEFNLGLRDAGQVNDAGVPVLNLDQLSRHGAVEHDVSLTRNDFAQGDNTSPQPFLLDQLFAAASDGKLVTIADFARLRHTRLEQQKRDNPDLKFGVREAILAFGEAALILCVWGASRAGGYDKIPVEYLKALFGQERLPFDEGWQRRTIPVTLAEVTANSTYLQGLTLFESYRS</sequence>
<dbReference type="PROSITE" id="PS51405">
    <property type="entry name" value="HEME_HALOPEROXIDASE"/>
    <property type="match status" value="1"/>
</dbReference>
<dbReference type="EMBL" id="JAQGDS010000011">
    <property type="protein sequence ID" value="KAJ6257082.1"/>
    <property type="molecule type" value="Genomic_DNA"/>
</dbReference>
<proteinExistence type="inferred from homology"/>
<dbReference type="InterPro" id="IPR000028">
    <property type="entry name" value="Chloroperoxidase"/>
</dbReference>
<reference evidence="9" key="1">
    <citation type="submission" date="2023-01" db="EMBL/GenBank/DDBJ databases">
        <title>The chitinases involved in constricting ring structure development in the nematode-trapping fungus Drechslerella dactyloides.</title>
        <authorList>
            <person name="Wang R."/>
            <person name="Zhang L."/>
            <person name="Tang P."/>
            <person name="Li S."/>
            <person name="Liang L."/>
        </authorList>
    </citation>
    <scope>NUCLEOTIDE SEQUENCE</scope>
    <source>
        <strain evidence="9">YMF1.00031</strain>
    </source>
</reference>
<evidence type="ECO:0000313" key="10">
    <source>
        <dbReference type="Proteomes" id="UP001221413"/>
    </source>
</evidence>
<dbReference type="InterPro" id="IPR036851">
    <property type="entry name" value="Chloroperoxidase-like_sf"/>
</dbReference>
<name>A0AAD6IVC3_DREDA</name>
<dbReference type="Pfam" id="PF01328">
    <property type="entry name" value="Peroxidase_2"/>
    <property type="match status" value="1"/>
</dbReference>
<evidence type="ECO:0000256" key="6">
    <source>
        <dbReference type="ARBA" id="ARBA00023004"/>
    </source>
</evidence>
<comment type="similarity">
    <text evidence="7">Belongs to the chloroperoxidase family.</text>
</comment>
<dbReference type="Proteomes" id="UP001221413">
    <property type="component" value="Unassembled WGS sequence"/>
</dbReference>
<gene>
    <name evidence="9" type="ORF">Dda_7967</name>
</gene>
<keyword evidence="2" id="KW-0575">Peroxidase</keyword>
<keyword evidence="4" id="KW-0479">Metal-binding</keyword>
<accession>A0AAD6IVC3</accession>
<dbReference type="GO" id="GO:0046872">
    <property type="term" value="F:metal ion binding"/>
    <property type="evidence" value="ECO:0007669"/>
    <property type="project" value="UniProtKB-KW"/>
</dbReference>
<dbReference type="SUPFAM" id="SSF47571">
    <property type="entry name" value="Cloroperoxidase"/>
    <property type="match status" value="1"/>
</dbReference>
<protein>
    <submittedName>
        <fullName evidence="9">Chloroperoxidase</fullName>
    </submittedName>
</protein>
<keyword evidence="5" id="KW-0560">Oxidoreductase</keyword>
<evidence type="ECO:0000256" key="4">
    <source>
        <dbReference type="ARBA" id="ARBA00022723"/>
    </source>
</evidence>
<evidence type="ECO:0000256" key="2">
    <source>
        <dbReference type="ARBA" id="ARBA00022559"/>
    </source>
</evidence>
<keyword evidence="10" id="KW-1185">Reference proteome</keyword>
<evidence type="ECO:0000256" key="1">
    <source>
        <dbReference type="ARBA" id="ARBA00001970"/>
    </source>
</evidence>
<evidence type="ECO:0000256" key="5">
    <source>
        <dbReference type="ARBA" id="ARBA00023002"/>
    </source>
</evidence>
<dbReference type="PANTHER" id="PTHR33577">
    <property type="entry name" value="STERIGMATOCYSTIN BIOSYNTHESIS PEROXIDASE STCC-RELATED"/>
    <property type="match status" value="1"/>
</dbReference>
<dbReference type="GO" id="GO:0004601">
    <property type="term" value="F:peroxidase activity"/>
    <property type="evidence" value="ECO:0007669"/>
    <property type="project" value="UniProtKB-KW"/>
</dbReference>
<keyword evidence="6" id="KW-0408">Iron</keyword>
<evidence type="ECO:0000256" key="3">
    <source>
        <dbReference type="ARBA" id="ARBA00022617"/>
    </source>
</evidence>
<comment type="caution">
    <text evidence="9">The sequence shown here is derived from an EMBL/GenBank/DDBJ whole genome shotgun (WGS) entry which is preliminary data.</text>
</comment>
<dbReference type="Gene3D" id="1.10.489.10">
    <property type="entry name" value="Chloroperoxidase-like"/>
    <property type="match status" value="1"/>
</dbReference>
<comment type="cofactor">
    <cofactor evidence="1">
        <name>heme b</name>
        <dbReference type="ChEBI" id="CHEBI:60344"/>
    </cofactor>
</comment>
<keyword evidence="3" id="KW-0349">Heme</keyword>